<gene>
    <name evidence="1" type="ORF">SSLN_LOCUS9763</name>
</gene>
<dbReference type="Proteomes" id="UP000275846">
    <property type="component" value="Unassembled WGS sequence"/>
</dbReference>
<name>A0A183SZW5_SCHSO</name>
<dbReference type="WBParaSite" id="SSLN_0001012501-mRNA-1">
    <property type="protein sequence ID" value="SSLN_0001012501-mRNA-1"/>
    <property type="gene ID" value="SSLN_0001012501"/>
</dbReference>
<protein>
    <submittedName>
        <fullName evidence="1 3">Uncharacterized protein</fullName>
    </submittedName>
</protein>
<evidence type="ECO:0000313" key="3">
    <source>
        <dbReference type="WBParaSite" id="SSLN_0001012501-mRNA-1"/>
    </source>
</evidence>
<reference evidence="3" key="1">
    <citation type="submission" date="2016-06" db="UniProtKB">
        <authorList>
            <consortium name="WormBaseParasite"/>
        </authorList>
    </citation>
    <scope>IDENTIFICATION</scope>
</reference>
<reference evidence="1 2" key="2">
    <citation type="submission" date="2018-11" db="EMBL/GenBank/DDBJ databases">
        <authorList>
            <consortium name="Pathogen Informatics"/>
        </authorList>
    </citation>
    <scope>NUCLEOTIDE SEQUENCE [LARGE SCALE GENOMIC DNA]</scope>
    <source>
        <strain evidence="1 2">NST_G2</strain>
    </source>
</reference>
<sequence length="347" mass="39108">MKYDSKLDRSSLYDDTDSEISSADEEISWMSDISNVAANNSSSTPTIEEEPTIREAVCSLAIRSRIPLIHLSSLLNLIRRLTSDLPADVRTLLGEASDVLTVTYLASFGGDSVSSFADCIFSALFADKVTYTLNFYGRHQDKKAFFASPLYAVILEKLTRFTDFARWEVRCKDQLQGVDAKAKSGAIRGLLDDEVYDLAVSRYLGSLNPFDFQRHYRQPGESVNDFQWALRLLGRRAFPTMNAKVLNTRVLERFVAGVCDPQIRKALLRDRPSTLDKALALAREEEFLQAACEQPPRSLFSVTAVQSHFSHDAATQMPWYPCSCGSYPRRNNWRRPQTPSPLHHPGH</sequence>
<dbReference type="AlphaFoldDB" id="A0A183SZW5"/>
<evidence type="ECO:0000313" key="2">
    <source>
        <dbReference type="Proteomes" id="UP000275846"/>
    </source>
</evidence>
<evidence type="ECO:0000313" key="1">
    <source>
        <dbReference type="EMBL" id="VDL96148.1"/>
    </source>
</evidence>
<organism evidence="3">
    <name type="scientific">Schistocephalus solidus</name>
    <name type="common">Tapeworm</name>
    <dbReference type="NCBI Taxonomy" id="70667"/>
    <lineage>
        <taxon>Eukaryota</taxon>
        <taxon>Metazoa</taxon>
        <taxon>Spiralia</taxon>
        <taxon>Lophotrochozoa</taxon>
        <taxon>Platyhelminthes</taxon>
        <taxon>Cestoda</taxon>
        <taxon>Eucestoda</taxon>
        <taxon>Diphyllobothriidea</taxon>
        <taxon>Diphyllobothriidae</taxon>
        <taxon>Schistocephalus</taxon>
    </lineage>
</organism>
<proteinExistence type="predicted"/>
<dbReference type="STRING" id="70667.A0A183SZW5"/>
<keyword evidence="2" id="KW-1185">Reference proteome</keyword>
<dbReference type="EMBL" id="UYSU01035439">
    <property type="protein sequence ID" value="VDL96148.1"/>
    <property type="molecule type" value="Genomic_DNA"/>
</dbReference>
<accession>A0A183SZW5</accession>